<comment type="caution">
    <text evidence="7">The sequence shown here is derived from an EMBL/GenBank/DDBJ whole genome shotgun (WGS) entry which is preliminary data.</text>
</comment>
<gene>
    <name evidence="7" type="ORF">ACRE_081620</name>
</gene>
<evidence type="ECO:0000313" key="8">
    <source>
        <dbReference type="Proteomes" id="UP000029964"/>
    </source>
</evidence>
<evidence type="ECO:0000256" key="2">
    <source>
        <dbReference type="ARBA" id="ARBA00010989"/>
    </source>
</evidence>
<sequence>MTVNGTPNGTAYHLSNDVPSVLIVGAGNFGAATALSLAKKGGVKVTLVDTAGYPNPRAASHDINKIVRDDYPDMLYMRMLLKAMPLWREDSLYSPWFHQVGMLRADPSSFGDRSIAAYRALGSDNESHFLSVDEVRKRWNGAFATANFGSLDRILYNPSAGFAEADKALGAVVQAALDHGANYVLGEMTRLEFGVRGECTGIELRDGRVLRADKVLMATGARTGAILAQSAPKNEKIHIGDRLLATGAVSFYAKLDGAQKQKFEHIPVLKNCLPQVKGEGMSILEDGTIKFNCDMCFTNYANFPATGEKMSVAPENALYNVWTGPKFLKFFEDRARKTIDGLYGDEVKDVSVDAYRMCWDASTPTHDFLISAHPHCPNLFVATGGSFHGWKFLPVIGDYVVDMMQGTLPAEYADRWAWDKKGGDGHSANPTYQIVGDLRDWTGSLA</sequence>
<dbReference type="AlphaFoldDB" id="A0A086SVK4"/>
<keyword evidence="3" id="KW-0285">Flavoprotein</keyword>
<dbReference type="InterPro" id="IPR045170">
    <property type="entry name" value="MTOX"/>
</dbReference>
<proteinExistence type="inferred from homology"/>
<evidence type="ECO:0000256" key="3">
    <source>
        <dbReference type="ARBA" id="ARBA00022630"/>
    </source>
</evidence>
<evidence type="ECO:0000256" key="1">
    <source>
        <dbReference type="ARBA" id="ARBA00001974"/>
    </source>
</evidence>
<dbReference type="Gene3D" id="3.30.9.10">
    <property type="entry name" value="D-Amino Acid Oxidase, subunit A, domain 2"/>
    <property type="match status" value="1"/>
</dbReference>
<dbReference type="SUPFAM" id="SSF51905">
    <property type="entry name" value="FAD/NAD(P)-binding domain"/>
    <property type="match status" value="1"/>
</dbReference>
<dbReference type="GO" id="GO:0050660">
    <property type="term" value="F:flavin adenine dinucleotide binding"/>
    <property type="evidence" value="ECO:0007669"/>
    <property type="project" value="InterPro"/>
</dbReference>
<dbReference type="STRING" id="857340.A0A086SVK4"/>
<comment type="similarity">
    <text evidence="2">Belongs to the MSOX/MTOX family.</text>
</comment>
<dbReference type="PANTHER" id="PTHR10961">
    <property type="entry name" value="PEROXISOMAL SARCOSINE OXIDASE"/>
    <property type="match status" value="1"/>
</dbReference>
<dbReference type="PANTHER" id="PTHR10961:SF37">
    <property type="entry name" value="FAD DEPENDENT OXIDOREDUCTASE DOMAIN-CONTAINING PROTEIN"/>
    <property type="match status" value="1"/>
</dbReference>
<dbReference type="OrthoDB" id="2219495at2759"/>
<keyword evidence="5" id="KW-0560">Oxidoreductase</keyword>
<dbReference type="GO" id="GO:0008115">
    <property type="term" value="F:sarcosine oxidase activity"/>
    <property type="evidence" value="ECO:0007669"/>
    <property type="project" value="TreeGrafter"/>
</dbReference>
<keyword evidence="8" id="KW-1185">Reference proteome</keyword>
<accession>A0A086SVK4</accession>
<evidence type="ECO:0000259" key="6">
    <source>
        <dbReference type="Pfam" id="PF01266"/>
    </source>
</evidence>
<dbReference type="EMBL" id="JPKY01000144">
    <property type="protein sequence ID" value="KFH41136.1"/>
    <property type="molecule type" value="Genomic_DNA"/>
</dbReference>
<evidence type="ECO:0000313" key="7">
    <source>
        <dbReference type="EMBL" id="KFH41136.1"/>
    </source>
</evidence>
<protein>
    <submittedName>
        <fullName evidence="7">L-pipecolate oxidase-like protein</fullName>
    </submittedName>
</protein>
<evidence type="ECO:0000256" key="4">
    <source>
        <dbReference type="ARBA" id="ARBA00022827"/>
    </source>
</evidence>
<organism evidence="7 8">
    <name type="scientific">Hapsidospora chrysogenum (strain ATCC 11550 / CBS 779.69 / DSM 880 / IAM 14645 / JCM 23072 / IMI 49137)</name>
    <name type="common">Acremonium chrysogenum</name>
    <dbReference type="NCBI Taxonomy" id="857340"/>
    <lineage>
        <taxon>Eukaryota</taxon>
        <taxon>Fungi</taxon>
        <taxon>Dikarya</taxon>
        <taxon>Ascomycota</taxon>
        <taxon>Pezizomycotina</taxon>
        <taxon>Sordariomycetes</taxon>
        <taxon>Hypocreomycetidae</taxon>
        <taxon>Hypocreales</taxon>
        <taxon>Bionectriaceae</taxon>
        <taxon>Hapsidospora</taxon>
    </lineage>
</organism>
<dbReference type="InterPro" id="IPR036188">
    <property type="entry name" value="FAD/NAD-bd_sf"/>
</dbReference>
<feature type="domain" description="FAD dependent oxidoreductase" evidence="6">
    <location>
        <begin position="21"/>
        <end position="403"/>
    </location>
</feature>
<reference evidence="8" key="1">
    <citation type="journal article" date="2014" name="Genome Announc.">
        <title>Genome sequence and annotation of Acremonium chrysogenum, producer of the beta-lactam antibiotic cephalosporin C.</title>
        <authorList>
            <person name="Terfehr D."/>
            <person name="Dahlmann T.A."/>
            <person name="Specht T."/>
            <person name="Zadra I."/>
            <person name="Kuernsteiner H."/>
            <person name="Kueck U."/>
        </authorList>
    </citation>
    <scope>NUCLEOTIDE SEQUENCE [LARGE SCALE GENOMIC DNA]</scope>
    <source>
        <strain evidence="8">ATCC 11550 / CBS 779.69 / DSM 880 / IAM 14645 / JCM 23072 / IMI 49137</strain>
    </source>
</reference>
<dbReference type="GO" id="GO:0051698">
    <property type="term" value="F:saccharopine oxidase activity"/>
    <property type="evidence" value="ECO:0007669"/>
    <property type="project" value="TreeGrafter"/>
</dbReference>
<dbReference type="HOGENOM" id="CLU_007884_0_2_1"/>
<dbReference type="Gene3D" id="3.50.50.60">
    <property type="entry name" value="FAD/NAD(P)-binding domain"/>
    <property type="match status" value="1"/>
</dbReference>
<dbReference type="Pfam" id="PF01266">
    <property type="entry name" value="DAO"/>
    <property type="match status" value="1"/>
</dbReference>
<keyword evidence="4" id="KW-0274">FAD</keyword>
<comment type="cofactor">
    <cofactor evidence="1">
        <name>FAD</name>
        <dbReference type="ChEBI" id="CHEBI:57692"/>
    </cofactor>
</comment>
<dbReference type="InterPro" id="IPR006076">
    <property type="entry name" value="FAD-dep_OxRdtase"/>
</dbReference>
<name>A0A086SVK4_HAPC1</name>
<dbReference type="Proteomes" id="UP000029964">
    <property type="component" value="Unassembled WGS sequence"/>
</dbReference>
<evidence type="ECO:0000256" key="5">
    <source>
        <dbReference type="ARBA" id="ARBA00023002"/>
    </source>
</evidence>